<protein>
    <submittedName>
        <fullName evidence="3">NACHT domain-containing protein</fullName>
    </submittedName>
</protein>
<dbReference type="SMART" id="SM00382">
    <property type="entry name" value="AAA"/>
    <property type="match status" value="1"/>
</dbReference>
<keyword evidence="1" id="KW-1133">Transmembrane helix</keyword>
<accession>A0ABW1PC00</accession>
<dbReference type="Proteomes" id="UP001596220">
    <property type="component" value="Unassembled WGS sequence"/>
</dbReference>
<dbReference type="Pfam" id="PF22738">
    <property type="entry name" value="NNH7"/>
    <property type="match status" value="1"/>
</dbReference>
<comment type="caution">
    <text evidence="3">The sequence shown here is derived from an EMBL/GenBank/DDBJ whole genome shotgun (WGS) entry which is preliminary data.</text>
</comment>
<dbReference type="InterPro" id="IPR003593">
    <property type="entry name" value="AAA+_ATPase"/>
</dbReference>
<evidence type="ECO:0000256" key="1">
    <source>
        <dbReference type="SAM" id="Phobius"/>
    </source>
</evidence>
<keyword evidence="1" id="KW-0472">Membrane</keyword>
<feature type="domain" description="AAA+ ATPase" evidence="2">
    <location>
        <begin position="358"/>
        <end position="502"/>
    </location>
</feature>
<dbReference type="Gene3D" id="3.40.50.300">
    <property type="entry name" value="P-loop containing nucleotide triphosphate hydrolases"/>
    <property type="match status" value="1"/>
</dbReference>
<dbReference type="InterPro" id="IPR054567">
    <property type="entry name" value="NNH7"/>
</dbReference>
<dbReference type="SUPFAM" id="SSF52540">
    <property type="entry name" value="P-loop containing nucleoside triphosphate hydrolases"/>
    <property type="match status" value="1"/>
</dbReference>
<keyword evidence="1" id="KW-0812">Transmembrane</keyword>
<proteinExistence type="predicted"/>
<dbReference type="InterPro" id="IPR027417">
    <property type="entry name" value="P-loop_NTPase"/>
</dbReference>
<name>A0ABW1PC00_9PSEU</name>
<gene>
    <name evidence="3" type="ORF">ACFP3R_25095</name>
</gene>
<organism evidence="3 4">
    <name type="scientific">Saccharothrix lopnurensis</name>
    <dbReference type="NCBI Taxonomy" id="1670621"/>
    <lineage>
        <taxon>Bacteria</taxon>
        <taxon>Bacillati</taxon>
        <taxon>Actinomycetota</taxon>
        <taxon>Actinomycetes</taxon>
        <taxon>Pseudonocardiales</taxon>
        <taxon>Pseudonocardiaceae</taxon>
        <taxon>Saccharothrix</taxon>
    </lineage>
</organism>
<keyword evidence="4" id="KW-1185">Reference proteome</keyword>
<sequence>MRFEDAVKLVGRQQSGAVKALDYLLGGVLAVAAPFTGGATIGLFDPKNDLVRGLGDLHAQWSEKVRGTRNRHRGELLVAAHTIVVVSAYFDTVAAQPLLAGVTLLPRERDLLASAAAEDPERADMVGGLLRMEVPAPGPHRPFDVLMDHVHEHYSQMSRRLADFLRGLAYWDGLDETRRGAVDELLRDELPAAAMAGYRGRLGQFAAECPEFLFWTSVWEHTNTREQVRRAVPPEVYAKLDDIVAVLRETRTGLDGLGRLLRRLQPRGAAAPERWGELAHAYRDDFQRQLFEAVEHGAAADLDIPVLAHGYVNPAFRAVEHGPGASPSEDRWWRAHVTEVRQDIQGFLAGYLGSPVATELPLVLLGHPGAGKSVLTRALAAQLGASGYRPIRVDLRRVPADALIMDQIEHSLRDALHRDVKWDDLADTAGDSMPVVLLDGFDELLQGSSSSRSDYLERVREFQHVERRQSRPLAVVVTSRTVVAHRARIPRGATVLRLEPFDEPRVSAWLERWNEANAGYCASLDLQPLRLDTVWRHRHLAEQPLLLMMLALYDADGNALQRESTQIDQAELYERLLTTFVRREVNKTRAGASEDEVARLIDHELNQLSFAAFAMFNRASQFVSEKGLQQDLEVLLSDPGGQRRDDVGIGQALTAAQLLVGRFFFVHVARASFADPTARTPGIGTDELRTYEFLHATFSEYLVARLAVHAAVDLHNAHAAGRNRLVPTRAEPDDSVLHALLSFQPLTARAPIVGFVVKLARRDRALAARVHATLVELFRVSRRAVTTRRFDAYQPADPELPTRMAVYSLNVLLLLLATAEGGVRLADLFGEPEDAPTRWRQLALSWWACLDDEAWRSLLDEVGLVTDHGGAPVGVELRPAAERPAAVDRRGVADVHRSTGFVGDRALDRVLAGVLPLAELSDALFHPARTGGAPPVADVLRLLLDPEVPIRRFTDVVGVLDPVPEPERSALIGVLLRQPVARTARDPQDLPELLDRVTGERPRVAAEAIRLAAAHFGRDVIVDAVLRDRVAVVARAADMRELLRLEPALYLEVVLALEVMRPAGLPPAYGLEVALARVDLAPLARSASDLVRRTLSAARRRGLAPFPLGRGAAVLGELPSGVLAVFTPAEWAYLTDAAGSTDTGDRLALLTAQWRRIRQEAGLPVTAPQPRR</sequence>
<dbReference type="EMBL" id="JBHSQO010000030">
    <property type="protein sequence ID" value="MFC6092564.1"/>
    <property type="molecule type" value="Genomic_DNA"/>
</dbReference>
<feature type="transmembrane region" description="Helical" evidence="1">
    <location>
        <begin position="21"/>
        <end position="44"/>
    </location>
</feature>
<reference evidence="4" key="1">
    <citation type="journal article" date="2019" name="Int. J. Syst. Evol. Microbiol.">
        <title>The Global Catalogue of Microorganisms (GCM) 10K type strain sequencing project: providing services to taxonomists for standard genome sequencing and annotation.</title>
        <authorList>
            <consortium name="The Broad Institute Genomics Platform"/>
            <consortium name="The Broad Institute Genome Sequencing Center for Infectious Disease"/>
            <person name="Wu L."/>
            <person name="Ma J."/>
        </authorList>
    </citation>
    <scope>NUCLEOTIDE SEQUENCE [LARGE SCALE GENOMIC DNA]</scope>
    <source>
        <strain evidence="4">CGMCC 4.7246</strain>
    </source>
</reference>
<evidence type="ECO:0000313" key="4">
    <source>
        <dbReference type="Proteomes" id="UP001596220"/>
    </source>
</evidence>
<evidence type="ECO:0000313" key="3">
    <source>
        <dbReference type="EMBL" id="MFC6092564.1"/>
    </source>
</evidence>
<evidence type="ECO:0000259" key="2">
    <source>
        <dbReference type="SMART" id="SM00382"/>
    </source>
</evidence>
<dbReference type="RefSeq" id="WP_380638893.1">
    <property type="nucleotide sequence ID" value="NZ_JBHSQO010000030.1"/>
</dbReference>